<feature type="domain" description="HTH gntR-type" evidence="4">
    <location>
        <begin position="22"/>
        <end position="90"/>
    </location>
</feature>
<sequence length="247" mass="27777">MSNNHASLLKRLEQSLSDGSRTPLYKRFVSVIKEAVREGLLTHEEILPGEREFSHALGISRITVRKAMTALEMQGAVTRSRGYGTQICSQFEYSLKEPKGLSQQAVLTGKKPDTVWIDKQLVHCDQGIALKLDLEPGSDVYHLQRIRYVDQLAVSVEESWVPASFIVDVNDIGISLYDYFRLHQITPVISQSRVSARMPDSALQKHISLPDDIPVLVIKQLALTAQGNPLEYSISYCRSDMYVFIAE</sequence>
<dbReference type="SMART" id="SM00866">
    <property type="entry name" value="UTRA"/>
    <property type="match status" value="1"/>
</dbReference>
<evidence type="ECO:0000313" key="6">
    <source>
        <dbReference type="Proteomes" id="UP000295719"/>
    </source>
</evidence>
<evidence type="ECO:0000256" key="3">
    <source>
        <dbReference type="ARBA" id="ARBA00023163"/>
    </source>
</evidence>
<dbReference type="Pfam" id="PF00392">
    <property type="entry name" value="GntR"/>
    <property type="match status" value="1"/>
</dbReference>
<dbReference type="InterPro" id="IPR011663">
    <property type="entry name" value="UTRA"/>
</dbReference>
<dbReference type="OrthoDB" id="6626198at2"/>
<dbReference type="RefSeq" id="WP_131865385.1">
    <property type="nucleotide sequence ID" value="NZ_SMCR01000004.1"/>
</dbReference>
<dbReference type="InterPro" id="IPR028978">
    <property type="entry name" value="Chorismate_lyase_/UTRA_dom_sf"/>
</dbReference>
<keyword evidence="1" id="KW-0805">Transcription regulation</keyword>
<dbReference type="PANTHER" id="PTHR44846:SF1">
    <property type="entry name" value="MANNOSYL-D-GLYCERATE TRANSPORT_METABOLISM SYSTEM REPRESSOR MNGR-RELATED"/>
    <property type="match status" value="1"/>
</dbReference>
<dbReference type="GO" id="GO:0045892">
    <property type="term" value="P:negative regulation of DNA-templated transcription"/>
    <property type="evidence" value="ECO:0007669"/>
    <property type="project" value="TreeGrafter"/>
</dbReference>
<dbReference type="SUPFAM" id="SSF64288">
    <property type="entry name" value="Chorismate lyase-like"/>
    <property type="match status" value="1"/>
</dbReference>
<dbReference type="PANTHER" id="PTHR44846">
    <property type="entry name" value="MANNOSYL-D-GLYCERATE TRANSPORT/METABOLISM SYSTEM REPRESSOR MNGR-RELATED"/>
    <property type="match status" value="1"/>
</dbReference>
<evidence type="ECO:0000259" key="4">
    <source>
        <dbReference type="PROSITE" id="PS50949"/>
    </source>
</evidence>
<gene>
    <name evidence="5" type="ORF">EDC52_104255</name>
</gene>
<evidence type="ECO:0000256" key="2">
    <source>
        <dbReference type="ARBA" id="ARBA00023125"/>
    </source>
</evidence>
<dbReference type="Gene3D" id="3.40.1410.10">
    <property type="entry name" value="Chorismate lyase-like"/>
    <property type="match status" value="1"/>
</dbReference>
<dbReference type="GO" id="GO:0003700">
    <property type="term" value="F:DNA-binding transcription factor activity"/>
    <property type="evidence" value="ECO:0007669"/>
    <property type="project" value="InterPro"/>
</dbReference>
<evidence type="ECO:0000256" key="1">
    <source>
        <dbReference type="ARBA" id="ARBA00023015"/>
    </source>
</evidence>
<dbReference type="Proteomes" id="UP000295719">
    <property type="component" value="Unassembled WGS sequence"/>
</dbReference>
<dbReference type="AlphaFoldDB" id="A0A4R3YUQ0"/>
<keyword evidence="2 5" id="KW-0238">DNA-binding</keyword>
<dbReference type="Pfam" id="PF07702">
    <property type="entry name" value="UTRA"/>
    <property type="match status" value="1"/>
</dbReference>
<proteinExistence type="predicted"/>
<dbReference type="CDD" id="cd07377">
    <property type="entry name" value="WHTH_GntR"/>
    <property type="match status" value="1"/>
</dbReference>
<dbReference type="SMART" id="SM00345">
    <property type="entry name" value="HTH_GNTR"/>
    <property type="match status" value="1"/>
</dbReference>
<reference evidence="5 6" key="1">
    <citation type="submission" date="2019-03" db="EMBL/GenBank/DDBJ databases">
        <title>Genomic Encyclopedia of Type Strains, Phase IV (KMG-IV): sequencing the most valuable type-strain genomes for metagenomic binning, comparative biology and taxonomic classification.</title>
        <authorList>
            <person name="Goeker M."/>
        </authorList>
    </citation>
    <scope>NUCLEOTIDE SEQUENCE [LARGE SCALE GENOMIC DNA]</scope>
    <source>
        <strain evidence="5 6">DSM 19580</strain>
    </source>
</reference>
<accession>A0A4R3YUQ0</accession>
<comment type="caution">
    <text evidence="5">The sequence shown here is derived from an EMBL/GenBank/DDBJ whole genome shotgun (WGS) entry which is preliminary data.</text>
</comment>
<evidence type="ECO:0000313" key="5">
    <source>
        <dbReference type="EMBL" id="TCV96815.1"/>
    </source>
</evidence>
<dbReference type="InterPro" id="IPR036388">
    <property type="entry name" value="WH-like_DNA-bd_sf"/>
</dbReference>
<dbReference type="EMBL" id="SMCR01000004">
    <property type="protein sequence ID" value="TCV96815.1"/>
    <property type="molecule type" value="Genomic_DNA"/>
</dbReference>
<protein>
    <submittedName>
        <fullName evidence="5">DNA-binding GntR family transcriptional regulator</fullName>
    </submittedName>
</protein>
<dbReference type="PROSITE" id="PS50949">
    <property type="entry name" value="HTH_GNTR"/>
    <property type="match status" value="1"/>
</dbReference>
<name>A0A4R3YUQ0_9GAMM</name>
<dbReference type="GO" id="GO:0003677">
    <property type="term" value="F:DNA binding"/>
    <property type="evidence" value="ECO:0007669"/>
    <property type="project" value="UniProtKB-KW"/>
</dbReference>
<dbReference type="InterPro" id="IPR050679">
    <property type="entry name" value="Bact_HTH_transcr_reg"/>
</dbReference>
<dbReference type="InterPro" id="IPR000524">
    <property type="entry name" value="Tscrpt_reg_HTH_GntR"/>
</dbReference>
<dbReference type="PRINTS" id="PR00035">
    <property type="entry name" value="HTHGNTR"/>
</dbReference>
<dbReference type="Gene3D" id="1.10.10.10">
    <property type="entry name" value="Winged helix-like DNA-binding domain superfamily/Winged helix DNA-binding domain"/>
    <property type="match status" value="1"/>
</dbReference>
<dbReference type="SUPFAM" id="SSF46785">
    <property type="entry name" value="Winged helix' DNA-binding domain"/>
    <property type="match status" value="1"/>
</dbReference>
<keyword evidence="3" id="KW-0804">Transcription</keyword>
<dbReference type="InterPro" id="IPR036390">
    <property type="entry name" value="WH_DNA-bd_sf"/>
</dbReference>
<organism evidence="5 6">
    <name type="scientific">Biostraticola tofi</name>
    <dbReference type="NCBI Taxonomy" id="466109"/>
    <lineage>
        <taxon>Bacteria</taxon>
        <taxon>Pseudomonadati</taxon>
        <taxon>Pseudomonadota</taxon>
        <taxon>Gammaproteobacteria</taxon>
        <taxon>Enterobacterales</taxon>
        <taxon>Bruguierivoracaceae</taxon>
        <taxon>Biostraticola</taxon>
    </lineage>
</organism>
<keyword evidence="6" id="KW-1185">Reference proteome</keyword>